<evidence type="ECO:0000313" key="3">
    <source>
        <dbReference type="Proteomes" id="UP000051565"/>
    </source>
</evidence>
<dbReference type="Proteomes" id="UP000051565">
    <property type="component" value="Unassembled WGS sequence"/>
</dbReference>
<sequence length="59" mass="6926">MKKNKKLLDKDLEKRFKKLDRQHPKPEKTNIRDIILKITIGLIAIILIGIMLLPTIINH</sequence>
<keyword evidence="1" id="KW-0812">Transmembrane</keyword>
<protein>
    <submittedName>
        <fullName evidence="2">Uncharacterized protein</fullName>
    </submittedName>
</protein>
<evidence type="ECO:0000256" key="1">
    <source>
        <dbReference type="SAM" id="Phobius"/>
    </source>
</evidence>
<gene>
    <name evidence="2" type="ORF">IV52_GL001158</name>
</gene>
<evidence type="ECO:0000313" key="2">
    <source>
        <dbReference type="EMBL" id="KRN78877.1"/>
    </source>
</evidence>
<name>A0A0R2JXQ2_9LACO</name>
<dbReference type="EMBL" id="JQBT01000033">
    <property type="protein sequence ID" value="KRN78877.1"/>
    <property type="molecule type" value="Genomic_DNA"/>
</dbReference>
<reference evidence="2 3" key="1">
    <citation type="journal article" date="2015" name="Genome Announc.">
        <title>Expanding the biotechnology potential of lactobacilli through comparative genomics of 213 strains and associated genera.</title>
        <authorList>
            <person name="Sun Z."/>
            <person name="Harris H.M."/>
            <person name="McCann A."/>
            <person name="Guo C."/>
            <person name="Argimon S."/>
            <person name="Zhang W."/>
            <person name="Yang X."/>
            <person name="Jeffery I.B."/>
            <person name="Cooney J.C."/>
            <person name="Kagawa T.F."/>
            <person name="Liu W."/>
            <person name="Song Y."/>
            <person name="Salvetti E."/>
            <person name="Wrobel A."/>
            <person name="Rasinkangas P."/>
            <person name="Parkhill J."/>
            <person name="Rea M.C."/>
            <person name="O'Sullivan O."/>
            <person name="Ritari J."/>
            <person name="Douillard F.P."/>
            <person name="Paul Ross R."/>
            <person name="Yang R."/>
            <person name="Briner A.E."/>
            <person name="Felis G.E."/>
            <person name="de Vos W.M."/>
            <person name="Barrangou R."/>
            <person name="Klaenhammer T.R."/>
            <person name="Caufield P.W."/>
            <person name="Cui Y."/>
            <person name="Zhang H."/>
            <person name="O'Toole P.W."/>
        </authorList>
    </citation>
    <scope>NUCLEOTIDE SEQUENCE [LARGE SCALE GENOMIC DNA]</scope>
    <source>
        <strain evidence="2 3">DSM 20690</strain>
    </source>
</reference>
<accession>A0A0R2JXQ2</accession>
<proteinExistence type="predicted"/>
<keyword evidence="3" id="KW-1185">Reference proteome</keyword>
<feature type="transmembrane region" description="Helical" evidence="1">
    <location>
        <begin position="34"/>
        <end position="57"/>
    </location>
</feature>
<dbReference type="RefSeq" id="WP_054646078.1">
    <property type="nucleotide sequence ID" value="NZ_FUXS01000002.1"/>
</dbReference>
<dbReference type="PATRIC" id="fig|1122148.6.peg.1184"/>
<keyword evidence="1" id="KW-1133">Transmembrane helix</keyword>
<organism evidence="2 3">
    <name type="scientific">Fructilactobacillus lindneri DSM 20690 = JCM 11027</name>
    <dbReference type="NCBI Taxonomy" id="1122148"/>
    <lineage>
        <taxon>Bacteria</taxon>
        <taxon>Bacillati</taxon>
        <taxon>Bacillota</taxon>
        <taxon>Bacilli</taxon>
        <taxon>Lactobacillales</taxon>
        <taxon>Lactobacillaceae</taxon>
        <taxon>Fructilactobacillus</taxon>
    </lineage>
</organism>
<keyword evidence="1" id="KW-0472">Membrane</keyword>
<comment type="caution">
    <text evidence="2">The sequence shown here is derived from an EMBL/GenBank/DDBJ whole genome shotgun (WGS) entry which is preliminary data.</text>
</comment>
<dbReference type="GeneID" id="61249724"/>
<dbReference type="AlphaFoldDB" id="A0A0R2JXQ2"/>